<dbReference type="HAMAP" id="MF_01523">
    <property type="entry name" value="16SrRNA_methyltr_J"/>
    <property type="match status" value="1"/>
</dbReference>
<proteinExistence type="inferred from homology"/>
<name>A0A0R2SV65_9GAMM</name>
<feature type="non-terminal residue" evidence="1">
    <location>
        <position position="227"/>
    </location>
</feature>
<dbReference type="CDD" id="cd02440">
    <property type="entry name" value="AdoMet_MTases"/>
    <property type="match status" value="1"/>
</dbReference>
<dbReference type="GO" id="GO:0008990">
    <property type="term" value="F:rRNA (guanine-N2-)-methyltransferase activity"/>
    <property type="evidence" value="ECO:0007669"/>
    <property type="project" value="InterPro"/>
</dbReference>
<dbReference type="Gene3D" id="3.40.50.150">
    <property type="entry name" value="Vaccinia Virus protein VP39"/>
    <property type="match status" value="1"/>
</dbReference>
<protein>
    <recommendedName>
        <fullName evidence="3">rRNA (guanine-N(2)-)-methyltransferase</fullName>
    </recommendedName>
</protein>
<evidence type="ECO:0008006" key="3">
    <source>
        <dbReference type="Google" id="ProtNLM"/>
    </source>
</evidence>
<evidence type="ECO:0000313" key="1">
    <source>
        <dbReference type="EMBL" id="KRO78929.1"/>
    </source>
</evidence>
<dbReference type="InterPro" id="IPR007536">
    <property type="entry name" value="16SrRNA_methylTrfase_J"/>
</dbReference>
<dbReference type="PANTHER" id="PTHR36112">
    <property type="entry name" value="RIBOSOMAL RNA SMALL SUBUNIT METHYLTRANSFERASE J"/>
    <property type="match status" value="1"/>
</dbReference>
<dbReference type="EMBL" id="LICD01000253">
    <property type="protein sequence ID" value="KRO78929.1"/>
    <property type="molecule type" value="Genomic_DNA"/>
</dbReference>
<evidence type="ECO:0000313" key="2">
    <source>
        <dbReference type="Proteomes" id="UP000051242"/>
    </source>
</evidence>
<dbReference type="PANTHER" id="PTHR36112:SF1">
    <property type="entry name" value="RIBOSOMAL RNA SMALL SUBUNIT METHYLTRANSFERASE J"/>
    <property type="match status" value="1"/>
</dbReference>
<dbReference type="AlphaFoldDB" id="A0A0R2SV65"/>
<dbReference type="InterPro" id="IPR029063">
    <property type="entry name" value="SAM-dependent_MTases_sf"/>
</dbReference>
<organism evidence="1 2">
    <name type="scientific">OM182 bacterium BACL3 MAG-120619-bin3</name>
    <dbReference type="NCBI Taxonomy" id="1655593"/>
    <lineage>
        <taxon>Bacteria</taxon>
        <taxon>Pseudomonadati</taxon>
        <taxon>Pseudomonadota</taxon>
        <taxon>Gammaproteobacteria</taxon>
        <taxon>OMG group</taxon>
        <taxon>OM182 clade</taxon>
    </lineage>
</organism>
<dbReference type="Proteomes" id="UP000051242">
    <property type="component" value="Unassembled WGS sequence"/>
</dbReference>
<dbReference type="Pfam" id="PF04445">
    <property type="entry name" value="SAM_MT"/>
    <property type="match status" value="1"/>
</dbReference>
<gene>
    <name evidence="1" type="ORF">ABR85_03305</name>
</gene>
<reference evidence="1 2" key="1">
    <citation type="submission" date="2015-10" db="EMBL/GenBank/DDBJ databases">
        <title>Metagenome-Assembled Genomes uncover a global brackish microbiome.</title>
        <authorList>
            <person name="Hugerth L.W."/>
            <person name="Larsson J."/>
            <person name="Alneberg J."/>
            <person name="Lindh M.V."/>
            <person name="Legrand C."/>
            <person name="Pinhassi J."/>
            <person name="Andersson A.F."/>
        </authorList>
    </citation>
    <scope>NUCLEOTIDE SEQUENCE [LARGE SCALE GENOMIC DNA]</scope>
    <source>
        <strain evidence="1">BACL22 MAG-120619-bin3</strain>
    </source>
</reference>
<sequence>MASMSDSFHLITLEGKVCLKRIEAADSSAVAVDFSAPALNYRVTSAVKQQGLSKAVGIKAALRPSVLDATAGFGKDAYLLASQGCRVQLFERNPFVFALLQDGLARGVASQQETVVAACQRLSLVNQDFIESNIDALGGVGSVDVVYLDPMFPESKKSARVKKDMFALQELLGAANDAEALWEHACRLARRRVVVKRSKSAPTLGTRAPDIQYKGSSSRFDVYLTPK</sequence>
<comment type="caution">
    <text evidence="1">The sequence shown here is derived from an EMBL/GenBank/DDBJ whole genome shotgun (WGS) entry which is preliminary data.</text>
</comment>
<accession>A0A0R2SV65</accession>
<dbReference type="SUPFAM" id="SSF53335">
    <property type="entry name" value="S-adenosyl-L-methionine-dependent methyltransferases"/>
    <property type="match status" value="1"/>
</dbReference>